<accession>A0A4Z2GGZ2</accession>
<protein>
    <recommendedName>
        <fullName evidence="1">TRASH domain-containing protein</fullName>
    </recommendedName>
</protein>
<dbReference type="Proteomes" id="UP000314294">
    <property type="component" value="Unassembled WGS sequence"/>
</dbReference>
<gene>
    <name evidence="2" type="ORF">EYF80_037839</name>
</gene>
<sequence>MAAVDIKGTMKDFCSPACLLSFKSDAGSTQAPQRLCSRCNAACTTLCQLTLNESVHTFCGNSCLGDFRRDNVADCEHCGAAFCHEPLKLKLEEDKSVCSQECLDRLKEVLRSHRER</sequence>
<name>A0A4Z2GGZ2_9TELE</name>
<feature type="domain" description="TRASH" evidence="1">
    <location>
        <begin position="36"/>
        <end position="71"/>
    </location>
</feature>
<proteinExistence type="predicted"/>
<dbReference type="AlphaFoldDB" id="A0A4Z2GGZ2"/>
<evidence type="ECO:0000259" key="1">
    <source>
        <dbReference type="SMART" id="SM00746"/>
    </source>
</evidence>
<dbReference type="EMBL" id="SRLO01000565">
    <property type="protein sequence ID" value="TNN51932.1"/>
    <property type="molecule type" value="Genomic_DNA"/>
</dbReference>
<dbReference type="InterPro" id="IPR011017">
    <property type="entry name" value="TRASH_dom"/>
</dbReference>
<evidence type="ECO:0000313" key="2">
    <source>
        <dbReference type="EMBL" id="TNN51932.1"/>
    </source>
</evidence>
<dbReference type="OrthoDB" id="5376140at2759"/>
<feature type="domain" description="TRASH" evidence="1">
    <location>
        <begin position="75"/>
        <end position="110"/>
    </location>
</feature>
<evidence type="ECO:0000313" key="3">
    <source>
        <dbReference type="Proteomes" id="UP000314294"/>
    </source>
</evidence>
<reference evidence="2 3" key="1">
    <citation type="submission" date="2019-03" db="EMBL/GenBank/DDBJ databases">
        <title>First draft genome of Liparis tanakae, snailfish: a comprehensive survey of snailfish specific genes.</title>
        <authorList>
            <person name="Kim W."/>
            <person name="Song I."/>
            <person name="Jeong J.-H."/>
            <person name="Kim D."/>
            <person name="Kim S."/>
            <person name="Ryu S."/>
            <person name="Song J.Y."/>
            <person name="Lee S.K."/>
        </authorList>
    </citation>
    <scope>NUCLEOTIDE SEQUENCE [LARGE SCALE GENOMIC DNA]</scope>
    <source>
        <tissue evidence="2">Muscle</tissue>
    </source>
</reference>
<comment type="caution">
    <text evidence="2">The sequence shown here is derived from an EMBL/GenBank/DDBJ whole genome shotgun (WGS) entry which is preliminary data.</text>
</comment>
<organism evidence="2 3">
    <name type="scientific">Liparis tanakae</name>
    <name type="common">Tanaka's snailfish</name>
    <dbReference type="NCBI Taxonomy" id="230148"/>
    <lineage>
        <taxon>Eukaryota</taxon>
        <taxon>Metazoa</taxon>
        <taxon>Chordata</taxon>
        <taxon>Craniata</taxon>
        <taxon>Vertebrata</taxon>
        <taxon>Euteleostomi</taxon>
        <taxon>Actinopterygii</taxon>
        <taxon>Neopterygii</taxon>
        <taxon>Teleostei</taxon>
        <taxon>Neoteleostei</taxon>
        <taxon>Acanthomorphata</taxon>
        <taxon>Eupercaria</taxon>
        <taxon>Perciformes</taxon>
        <taxon>Cottioidei</taxon>
        <taxon>Cottales</taxon>
        <taxon>Liparidae</taxon>
        <taxon>Liparis</taxon>
    </lineage>
</organism>
<dbReference type="SMART" id="SM00746">
    <property type="entry name" value="TRASH"/>
    <property type="match status" value="2"/>
</dbReference>
<keyword evidence="3" id="KW-1185">Reference proteome</keyword>